<dbReference type="EMBL" id="BPLQ01005149">
    <property type="protein sequence ID" value="GIY12937.1"/>
    <property type="molecule type" value="Genomic_DNA"/>
</dbReference>
<gene>
    <name evidence="1" type="ORF">CDAR_3411</name>
</gene>
<dbReference type="AlphaFoldDB" id="A0AAV4QUM3"/>
<organism evidence="1 2">
    <name type="scientific">Caerostris darwini</name>
    <dbReference type="NCBI Taxonomy" id="1538125"/>
    <lineage>
        <taxon>Eukaryota</taxon>
        <taxon>Metazoa</taxon>
        <taxon>Ecdysozoa</taxon>
        <taxon>Arthropoda</taxon>
        <taxon>Chelicerata</taxon>
        <taxon>Arachnida</taxon>
        <taxon>Araneae</taxon>
        <taxon>Araneomorphae</taxon>
        <taxon>Entelegynae</taxon>
        <taxon>Araneoidea</taxon>
        <taxon>Araneidae</taxon>
        <taxon>Caerostris</taxon>
    </lineage>
</organism>
<accession>A0AAV4QUM3</accession>
<keyword evidence="2" id="KW-1185">Reference proteome</keyword>
<evidence type="ECO:0000313" key="1">
    <source>
        <dbReference type="EMBL" id="GIY12937.1"/>
    </source>
</evidence>
<dbReference type="Proteomes" id="UP001054837">
    <property type="component" value="Unassembled WGS sequence"/>
</dbReference>
<proteinExistence type="predicted"/>
<reference evidence="1 2" key="1">
    <citation type="submission" date="2021-06" db="EMBL/GenBank/DDBJ databases">
        <title>Caerostris darwini draft genome.</title>
        <authorList>
            <person name="Kono N."/>
            <person name="Arakawa K."/>
        </authorList>
    </citation>
    <scope>NUCLEOTIDE SEQUENCE [LARGE SCALE GENOMIC DNA]</scope>
</reference>
<evidence type="ECO:0000313" key="2">
    <source>
        <dbReference type="Proteomes" id="UP001054837"/>
    </source>
</evidence>
<protein>
    <submittedName>
        <fullName evidence="1">Uncharacterized protein</fullName>
    </submittedName>
</protein>
<name>A0AAV4QUM3_9ARAC</name>
<comment type="caution">
    <text evidence="1">The sequence shown here is derived from an EMBL/GenBank/DDBJ whole genome shotgun (WGS) entry which is preliminary data.</text>
</comment>
<sequence length="112" mass="12766">MSSRYRKALFMTTSQWTFVGMHFKYVPGEEWIGVSVPKMGSSSLGWEEDLSIYTTLNDEMIPACDFAKPTLNGPEYVKIKTTRRLKVNRLLMTKQFMRGTFGGTETAVKLTP</sequence>